<dbReference type="SUPFAM" id="SSF63411">
    <property type="entry name" value="LuxS/MPP-like metallohydrolase"/>
    <property type="match status" value="1"/>
</dbReference>
<reference evidence="2" key="1">
    <citation type="submission" date="2019-09" db="EMBL/GenBank/DDBJ databases">
        <title>Characterisation of the sponge microbiome using genome-centric metagenomics.</title>
        <authorList>
            <person name="Engelberts J.P."/>
            <person name="Robbins S.J."/>
            <person name="De Goeij J.M."/>
            <person name="Aranda M."/>
            <person name="Bell S.C."/>
            <person name="Webster N.S."/>
        </authorList>
    </citation>
    <scope>NUCLEOTIDE SEQUENCE</scope>
    <source>
        <strain evidence="2">SB0675_bin_29</strain>
    </source>
</reference>
<dbReference type="InterPro" id="IPR007863">
    <property type="entry name" value="Peptidase_M16_C"/>
</dbReference>
<dbReference type="InterPro" id="IPR011249">
    <property type="entry name" value="Metalloenz_LuxS/M16"/>
</dbReference>
<feature type="domain" description="Peptidase M16 C-terminal" evidence="1">
    <location>
        <begin position="3"/>
        <end position="73"/>
    </location>
</feature>
<dbReference type="GO" id="GO:0046872">
    <property type="term" value="F:metal ion binding"/>
    <property type="evidence" value="ECO:0007669"/>
    <property type="project" value="InterPro"/>
</dbReference>
<evidence type="ECO:0000259" key="1">
    <source>
        <dbReference type="Pfam" id="PF05193"/>
    </source>
</evidence>
<dbReference type="Pfam" id="PF05193">
    <property type="entry name" value="Peptidase_M16_C"/>
    <property type="match status" value="1"/>
</dbReference>
<organism evidence="2">
    <name type="scientific">Caldilineaceae bacterium SB0675_bin_29</name>
    <dbReference type="NCBI Taxonomy" id="2605266"/>
    <lineage>
        <taxon>Bacteria</taxon>
        <taxon>Bacillati</taxon>
        <taxon>Chloroflexota</taxon>
        <taxon>Caldilineae</taxon>
        <taxon>Caldilineales</taxon>
        <taxon>Caldilineaceae</taxon>
    </lineage>
</organism>
<sequence>MMGRLGETVRERQGLAYYSYSALDADVGIGPWVAFAGVNPQNVDQAIDSILHEFERLGQEPVSDEELSDSIANMTGTLPLRLETNDGVASILLNMEWFGLGLDYLQTYQGRIKAITAEDVQRVAAQYLRTDAYTLVTAGPDPSEN</sequence>
<name>A0A6B1FVM9_9CHLR</name>
<protein>
    <submittedName>
        <fullName evidence="2">Insulinase family protein</fullName>
    </submittedName>
</protein>
<dbReference type="AlphaFoldDB" id="A0A6B1FVM9"/>
<dbReference type="Gene3D" id="3.30.830.10">
    <property type="entry name" value="Metalloenzyme, LuxS/M16 peptidase-like"/>
    <property type="match status" value="1"/>
</dbReference>
<gene>
    <name evidence="2" type="ORF">F4148_02620</name>
</gene>
<proteinExistence type="predicted"/>
<accession>A0A6B1FVM9</accession>
<dbReference type="EMBL" id="VYDA01000097">
    <property type="protein sequence ID" value="MYH60689.1"/>
    <property type="molecule type" value="Genomic_DNA"/>
</dbReference>
<comment type="caution">
    <text evidence="2">The sequence shown here is derived from an EMBL/GenBank/DDBJ whole genome shotgun (WGS) entry which is preliminary data.</text>
</comment>
<evidence type="ECO:0000313" key="2">
    <source>
        <dbReference type="EMBL" id="MYH60689.1"/>
    </source>
</evidence>